<dbReference type="EnsemblPlants" id="KRH15892">
    <property type="protein sequence ID" value="KRH15892"/>
    <property type="gene ID" value="GLYMA_14G117400"/>
</dbReference>
<dbReference type="OMA" id="MDPKRGE"/>
<evidence type="ECO:0000313" key="3">
    <source>
        <dbReference type="Proteomes" id="UP000008827"/>
    </source>
</evidence>
<protein>
    <submittedName>
        <fullName evidence="1 2">Uncharacterized protein</fullName>
    </submittedName>
</protein>
<accession>A0A0R0GPF1</accession>
<dbReference type="Gramene" id="KRH15892">
    <property type="protein sequence ID" value="KRH15892"/>
    <property type="gene ID" value="GLYMA_14G117400"/>
</dbReference>
<dbReference type="Proteomes" id="UP000008827">
    <property type="component" value="Chromosome 14"/>
</dbReference>
<dbReference type="InParanoid" id="A0A0R0GPF1"/>
<name>A0A0R0GPF1_SOYBN</name>
<gene>
    <name evidence="1" type="ORF">GLYMA_14G117400</name>
</gene>
<dbReference type="AlphaFoldDB" id="A0A0R0GPF1"/>
<reference evidence="2" key="2">
    <citation type="submission" date="2018-02" db="UniProtKB">
        <authorList>
            <consortium name="EnsemblPlants"/>
        </authorList>
    </citation>
    <scope>IDENTIFICATION</scope>
    <source>
        <strain evidence="2">Williams 82</strain>
    </source>
</reference>
<evidence type="ECO:0000313" key="2">
    <source>
        <dbReference type="EnsemblPlants" id="KRH15892"/>
    </source>
</evidence>
<reference evidence="1 2" key="1">
    <citation type="journal article" date="2010" name="Nature">
        <title>Genome sequence of the palaeopolyploid soybean.</title>
        <authorList>
            <person name="Schmutz J."/>
            <person name="Cannon S.B."/>
            <person name="Schlueter J."/>
            <person name="Ma J."/>
            <person name="Mitros T."/>
            <person name="Nelson W."/>
            <person name="Hyten D.L."/>
            <person name="Song Q."/>
            <person name="Thelen J.J."/>
            <person name="Cheng J."/>
            <person name="Xu D."/>
            <person name="Hellsten U."/>
            <person name="May G.D."/>
            <person name="Yu Y."/>
            <person name="Sakurai T."/>
            <person name="Umezawa T."/>
            <person name="Bhattacharyya M.K."/>
            <person name="Sandhu D."/>
            <person name="Valliyodan B."/>
            <person name="Lindquist E."/>
            <person name="Peto M."/>
            <person name="Grant D."/>
            <person name="Shu S."/>
            <person name="Goodstein D."/>
            <person name="Barry K."/>
            <person name="Futrell-Griggs M."/>
            <person name="Abernathy B."/>
            <person name="Du J."/>
            <person name="Tian Z."/>
            <person name="Zhu L."/>
            <person name="Gill N."/>
            <person name="Joshi T."/>
            <person name="Libault M."/>
            <person name="Sethuraman A."/>
            <person name="Zhang X.-C."/>
            <person name="Shinozaki K."/>
            <person name="Nguyen H.T."/>
            <person name="Wing R.A."/>
            <person name="Cregan P."/>
            <person name="Specht J."/>
            <person name="Grimwood J."/>
            <person name="Rokhsar D."/>
            <person name="Stacey G."/>
            <person name="Shoemaker R.C."/>
            <person name="Jackson S.A."/>
        </authorList>
    </citation>
    <scope>NUCLEOTIDE SEQUENCE [LARGE SCALE GENOMIC DNA]</scope>
    <source>
        <strain evidence="2">cv. Williams 82</strain>
        <tissue evidence="1">Callus</tissue>
    </source>
</reference>
<sequence length="84" mass="9592">MDPKRGEDLVYAHSNLQFLSRKGEGYKKGETKLWYISGDVHDPLDDGAGLLEMTDLSLDELELKVMLFLDDGNEEENDTIIFKQ</sequence>
<proteinExistence type="predicted"/>
<dbReference type="EMBL" id="CM000847">
    <property type="protein sequence ID" value="KRH15892.1"/>
    <property type="molecule type" value="Genomic_DNA"/>
</dbReference>
<organism evidence="1">
    <name type="scientific">Glycine max</name>
    <name type="common">Soybean</name>
    <name type="synonym">Glycine hispida</name>
    <dbReference type="NCBI Taxonomy" id="3847"/>
    <lineage>
        <taxon>Eukaryota</taxon>
        <taxon>Viridiplantae</taxon>
        <taxon>Streptophyta</taxon>
        <taxon>Embryophyta</taxon>
        <taxon>Tracheophyta</taxon>
        <taxon>Spermatophyta</taxon>
        <taxon>Magnoliopsida</taxon>
        <taxon>eudicotyledons</taxon>
        <taxon>Gunneridae</taxon>
        <taxon>Pentapetalae</taxon>
        <taxon>rosids</taxon>
        <taxon>fabids</taxon>
        <taxon>Fabales</taxon>
        <taxon>Fabaceae</taxon>
        <taxon>Papilionoideae</taxon>
        <taxon>50 kb inversion clade</taxon>
        <taxon>NPAAA clade</taxon>
        <taxon>indigoferoid/millettioid clade</taxon>
        <taxon>Phaseoleae</taxon>
        <taxon>Glycine</taxon>
        <taxon>Glycine subgen. Soja</taxon>
    </lineage>
</organism>
<keyword evidence="3" id="KW-1185">Reference proteome</keyword>
<evidence type="ECO:0000313" key="1">
    <source>
        <dbReference type="EMBL" id="KRH15892.1"/>
    </source>
</evidence>
<reference evidence="1" key="3">
    <citation type="submission" date="2018-07" db="EMBL/GenBank/DDBJ databases">
        <title>WGS assembly of Glycine max.</title>
        <authorList>
            <person name="Schmutz J."/>
            <person name="Cannon S."/>
            <person name="Schlueter J."/>
            <person name="Ma J."/>
            <person name="Mitros T."/>
            <person name="Nelson W."/>
            <person name="Hyten D."/>
            <person name="Song Q."/>
            <person name="Thelen J."/>
            <person name="Cheng J."/>
            <person name="Xu D."/>
            <person name="Hellsten U."/>
            <person name="May G."/>
            <person name="Yu Y."/>
            <person name="Sakurai T."/>
            <person name="Umezawa T."/>
            <person name="Bhattacharyya M."/>
            <person name="Sandhu D."/>
            <person name="Valliyodan B."/>
            <person name="Lindquist E."/>
            <person name="Peto M."/>
            <person name="Grant D."/>
            <person name="Shu S."/>
            <person name="Goodstein D."/>
            <person name="Barry K."/>
            <person name="Futrell-Griggs M."/>
            <person name="Abernathy B."/>
            <person name="Du J."/>
            <person name="Tian Z."/>
            <person name="Zhu L."/>
            <person name="Gill N."/>
            <person name="Joshi T."/>
            <person name="Libault M."/>
            <person name="Sethuraman A."/>
            <person name="Zhang X."/>
            <person name="Shinozaki K."/>
            <person name="Nguyen H."/>
            <person name="Wing R."/>
            <person name="Cregan P."/>
            <person name="Specht J."/>
            <person name="Grimwood J."/>
            <person name="Rokhsar D."/>
            <person name="Stacey G."/>
            <person name="Shoemaker R."/>
            <person name="Jackson S."/>
        </authorList>
    </citation>
    <scope>NUCLEOTIDE SEQUENCE</scope>
    <source>
        <tissue evidence="1">Callus</tissue>
    </source>
</reference>
<dbReference type="OrthoDB" id="2017576at2759"/>